<dbReference type="Proteomes" id="UP000467841">
    <property type="component" value="Unassembled WGS sequence"/>
</dbReference>
<feature type="domain" description="EDRF1 N-terminal" evidence="1">
    <location>
        <begin position="140"/>
        <end position="292"/>
    </location>
</feature>
<dbReference type="GO" id="GO:0045893">
    <property type="term" value="P:positive regulation of DNA-templated transcription"/>
    <property type="evidence" value="ECO:0007669"/>
    <property type="project" value="TreeGrafter"/>
</dbReference>
<dbReference type="PANTHER" id="PTHR15000">
    <property type="entry name" value="ERYTHROID DIFFERENTIATION-RELATED FACTOR 1"/>
    <property type="match status" value="1"/>
</dbReference>
<sequence>MSFMERDFRFIEKMKLKTVGDWPVFGVPAQNLFSDFNSPQKTRVDSNSNFREKCESLASSGLVEGGVHVIAPVEILKQIFRTPYSLYSPVSIAIQVVGQTLVLRPGFDAKEQNSQPVDEFFPNFVMHSVRTHHGCSCLPVQVNEKLEPLVDCEKHTTSVTNEFSRLVDCQFGEFRMRLGSDMVLFRNEKNEAVQPLTRLEAWLDNVMANVPELAGCYHQVGHVKGYELTKTEDIYQPYGFPGDAPPAFDPNLVQENALDVLRFLLSNCKEDPGVYWLYKSAREHVIQLFDVSKKHSSSHV</sequence>
<protein>
    <recommendedName>
        <fullName evidence="1">EDRF1 N-terminal domain-containing protein</fullName>
    </recommendedName>
</protein>
<keyword evidence="3" id="KW-1185">Reference proteome</keyword>
<reference evidence="2" key="1">
    <citation type="submission" date="2020-01" db="EMBL/GenBank/DDBJ databases">
        <authorList>
            <person name="Mishra B."/>
        </authorList>
    </citation>
    <scope>NUCLEOTIDE SEQUENCE [LARGE SCALE GENOMIC DNA]</scope>
</reference>
<dbReference type="PANTHER" id="PTHR15000:SF1">
    <property type="entry name" value="ERYTHROID DIFFERENTIATION-RELATED FACTOR 1"/>
    <property type="match status" value="1"/>
</dbReference>
<dbReference type="EMBL" id="CACVBM020000199">
    <property type="protein sequence ID" value="CAA7015792.1"/>
    <property type="molecule type" value="Genomic_DNA"/>
</dbReference>
<gene>
    <name evidence="2" type="ORF">MERR_LOCUS3027</name>
</gene>
<organism evidence="2 3">
    <name type="scientific">Microthlaspi erraticum</name>
    <dbReference type="NCBI Taxonomy" id="1685480"/>
    <lineage>
        <taxon>Eukaryota</taxon>
        <taxon>Viridiplantae</taxon>
        <taxon>Streptophyta</taxon>
        <taxon>Embryophyta</taxon>
        <taxon>Tracheophyta</taxon>
        <taxon>Spermatophyta</taxon>
        <taxon>Magnoliopsida</taxon>
        <taxon>eudicotyledons</taxon>
        <taxon>Gunneridae</taxon>
        <taxon>Pentapetalae</taxon>
        <taxon>rosids</taxon>
        <taxon>malvids</taxon>
        <taxon>Brassicales</taxon>
        <taxon>Brassicaceae</taxon>
        <taxon>Coluteocarpeae</taxon>
        <taxon>Microthlaspi</taxon>
    </lineage>
</organism>
<evidence type="ECO:0000313" key="2">
    <source>
        <dbReference type="EMBL" id="CAA7015792.1"/>
    </source>
</evidence>
<evidence type="ECO:0000259" key="1">
    <source>
        <dbReference type="Pfam" id="PF23788"/>
    </source>
</evidence>
<proteinExistence type="predicted"/>
<dbReference type="InterPro" id="IPR056582">
    <property type="entry name" value="EDRF1_N"/>
</dbReference>
<name>A0A6D2HJB4_9BRAS</name>
<accession>A0A6D2HJB4</accession>
<dbReference type="OrthoDB" id="419432at2759"/>
<dbReference type="Pfam" id="PF23788">
    <property type="entry name" value="EDRF1_N"/>
    <property type="match status" value="1"/>
</dbReference>
<dbReference type="AlphaFoldDB" id="A0A6D2HJB4"/>
<comment type="caution">
    <text evidence="2">The sequence shown here is derived from an EMBL/GenBank/DDBJ whole genome shotgun (WGS) entry which is preliminary data.</text>
</comment>
<evidence type="ECO:0000313" key="3">
    <source>
        <dbReference type="Proteomes" id="UP000467841"/>
    </source>
</evidence>